<dbReference type="OrthoDB" id="4035289at2"/>
<dbReference type="STRING" id="1229780.BN381_290044"/>
<accession>R4YZ55</accession>
<dbReference type="NCBIfam" id="NF001453">
    <property type="entry name" value="PRK00312.1"/>
    <property type="match status" value="1"/>
</dbReference>
<evidence type="ECO:0000256" key="3">
    <source>
        <dbReference type="ARBA" id="ARBA00022490"/>
    </source>
</evidence>
<name>R4YZ55_9ACTN</name>
<dbReference type="InterPro" id="IPR000682">
    <property type="entry name" value="PCMT"/>
</dbReference>
<evidence type="ECO:0000256" key="6">
    <source>
        <dbReference type="ARBA" id="ARBA00022691"/>
    </source>
</evidence>
<dbReference type="GO" id="GO:0005737">
    <property type="term" value="C:cytoplasm"/>
    <property type="evidence" value="ECO:0007669"/>
    <property type="project" value="UniProtKB-SubCell"/>
</dbReference>
<dbReference type="Gene3D" id="3.40.50.150">
    <property type="entry name" value="Vaccinia Virus protein VP39"/>
    <property type="match status" value="1"/>
</dbReference>
<sequence>MVREQLEARGIANTGVLDAMGEVPRERFVPDRLAPRAYDDEPLPISEGQTISQPYIVAAMIDSALVGPTDRVLEVGTGSGYGAAVLSRVVAEVVSVERHPSLSETAAVRLNALGYDNVEVVVGDGSLGYAERAPYDAVIVTAAGPGVPRALVEQLAEGGRLVMPIERAANDQHLIRATLRDGLLGEEDLGAVRFVPLIGAQGWPAQASTRTRAR</sequence>
<dbReference type="SUPFAM" id="SSF53335">
    <property type="entry name" value="S-adenosyl-L-methionine-dependent methyltransferases"/>
    <property type="match status" value="1"/>
</dbReference>
<keyword evidence="3 7" id="KW-0963">Cytoplasm</keyword>
<dbReference type="FunFam" id="3.40.50.150:FF:000010">
    <property type="entry name" value="Protein-L-isoaspartate O-methyltransferase"/>
    <property type="match status" value="1"/>
</dbReference>
<dbReference type="GO" id="GO:0030091">
    <property type="term" value="P:protein repair"/>
    <property type="evidence" value="ECO:0007669"/>
    <property type="project" value="UniProtKB-UniRule"/>
</dbReference>
<evidence type="ECO:0000313" key="8">
    <source>
        <dbReference type="EMBL" id="CCM63685.1"/>
    </source>
</evidence>
<evidence type="ECO:0000313" key="9">
    <source>
        <dbReference type="Proteomes" id="UP000018291"/>
    </source>
</evidence>
<reference evidence="8 9" key="1">
    <citation type="journal article" date="2013" name="ISME J.">
        <title>Metabolic model for the filamentous 'Candidatus Microthrix parvicella' based on genomic and metagenomic analyses.</title>
        <authorList>
            <person name="Jon McIlroy S."/>
            <person name="Kristiansen R."/>
            <person name="Albertsen M."/>
            <person name="Michael Karst S."/>
            <person name="Rossetti S."/>
            <person name="Lund Nielsen J."/>
            <person name="Tandoi V."/>
            <person name="James Seviour R."/>
            <person name="Nielsen P.H."/>
        </authorList>
    </citation>
    <scope>NUCLEOTIDE SEQUENCE [LARGE SCALE GENOMIC DNA]</scope>
    <source>
        <strain evidence="8 9">RN1</strain>
    </source>
</reference>
<dbReference type="HOGENOM" id="CLU_055432_2_0_11"/>
<evidence type="ECO:0000256" key="5">
    <source>
        <dbReference type="ARBA" id="ARBA00022679"/>
    </source>
</evidence>
<evidence type="ECO:0000256" key="2">
    <source>
        <dbReference type="ARBA" id="ARBA00005369"/>
    </source>
</evidence>
<comment type="similarity">
    <text evidence="2 7">Belongs to the methyltransferase superfamily. L-isoaspartyl/D-aspartyl protein methyltransferase family.</text>
</comment>
<dbReference type="HAMAP" id="MF_00090">
    <property type="entry name" value="PIMT"/>
    <property type="match status" value="1"/>
</dbReference>
<dbReference type="InterPro" id="IPR029063">
    <property type="entry name" value="SAM-dependent_MTases_sf"/>
</dbReference>
<organism evidence="8 9">
    <name type="scientific">Candidatus Neomicrothrix parvicella RN1</name>
    <dbReference type="NCBI Taxonomy" id="1229780"/>
    <lineage>
        <taxon>Bacteria</taxon>
        <taxon>Bacillati</taxon>
        <taxon>Actinomycetota</taxon>
        <taxon>Acidimicrobiia</taxon>
        <taxon>Acidimicrobiales</taxon>
        <taxon>Microthrixaceae</taxon>
        <taxon>Candidatus Neomicrothrix</taxon>
    </lineage>
</organism>
<gene>
    <name evidence="7 8" type="primary">pcm</name>
    <name evidence="8" type="ORF">BN381_290044</name>
</gene>
<keyword evidence="5 7" id="KW-0808">Transferase</keyword>
<comment type="subcellular location">
    <subcellularLocation>
        <location evidence="1 7">Cytoplasm</location>
    </subcellularLocation>
</comment>
<comment type="caution">
    <text evidence="8">The sequence shown here is derived from an EMBL/GenBank/DDBJ whole genome shotgun (WGS) entry which is preliminary data.</text>
</comment>
<dbReference type="PANTHER" id="PTHR11579">
    <property type="entry name" value="PROTEIN-L-ISOASPARTATE O-METHYLTRANSFERASE"/>
    <property type="match status" value="1"/>
</dbReference>
<keyword evidence="9" id="KW-1185">Reference proteome</keyword>
<protein>
    <recommendedName>
        <fullName evidence="7">Protein-L-isoaspartate O-methyltransferase</fullName>
        <ecNumber evidence="7">2.1.1.77</ecNumber>
    </recommendedName>
    <alternativeName>
        <fullName evidence="7">L-isoaspartyl protein carboxyl methyltransferase</fullName>
    </alternativeName>
    <alternativeName>
        <fullName evidence="7">Protein L-isoaspartyl methyltransferase</fullName>
    </alternativeName>
    <alternativeName>
        <fullName evidence="7">Protein-beta-aspartate methyltransferase</fullName>
        <shortName evidence="7">PIMT</shortName>
    </alternativeName>
</protein>
<dbReference type="NCBIfam" id="TIGR00080">
    <property type="entry name" value="pimt"/>
    <property type="match status" value="1"/>
</dbReference>
<dbReference type="eggNOG" id="COG2518">
    <property type="taxonomic scope" value="Bacteria"/>
</dbReference>
<dbReference type="EC" id="2.1.1.77" evidence="7"/>
<dbReference type="Pfam" id="PF01135">
    <property type="entry name" value="PCMT"/>
    <property type="match status" value="1"/>
</dbReference>
<dbReference type="Proteomes" id="UP000018291">
    <property type="component" value="Unassembled WGS sequence"/>
</dbReference>
<dbReference type="AlphaFoldDB" id="R4YZ55"/>
<dbReference type="GO" id="GO:0004719">
    <property type="term" value="F:protein-L-isoaspartate (D-aspartate) O-methyltransferase activity"/>
    <property type="evidence" value="ECO:0007669"/>
    <property type="project" value="UniProtKB-UniRule"/>
</dbReference>
<comment type="function">
    <text evidence="7">Catalyzes the methyl esterification of L-isoaspartyl residues in peptides and proteins that result from spontaneous decomposition of normal L-aspartyl and L-asparaginyl residues. It plays a role in the repair and/or degradation of damaged proteins.</text>
</comment>
<evidence type="ECO:0000256" key="7">
    <source>
        <dbReference type="HAMAP-Rule" id="MF_00090"/>
    </source>
</evidence>
<evidence type="ECO:0000256" key="1">
    <source>
        <dbReference type="ARBA" id="ARBA00004496"/>
    </source>
</evidence>
<keyword evidence="6 7" id="KW-0949">S-adenosyl-L-methionine</keyword>
<dbReference type="CDD" id="cd02440">
    <property type="entry name" value="AdoMet_MTases"/>
    <property type="match status" value="1"/>
</dbReference>
<feature type="active site" evidence="7">
    <location>
        <position position="52"/>
    </location>
</feature>
<keyword evidence="4 7" id="KW-0489">Methyltransferase</keyword>
<comment type="catalytic activity">
    <reaction evidence="7">
        <text>[protein]-L-isoaspartate + S-adenosyl-L-methionine = [protein]-L-isoaspartate alpha-methyl ester + S-adenosyl-L-homocysteine</text>
        <dbReference type="Rhea" id="RHEA:12705"/>
        <dbReference type="Rhea" id="RHEA-COMP:12143"/>
        <dbReference type="Rhea" id="RHEA-COMP:12144"/>
        <dbReference type="ChEBI" id="CHEBI:57856"/>
        <dbReference type="ChEBI" id="CHEBI:59789"/>
        <dbReference type="ChEBI" id="CHEBI:90596"/>
        <dbReference type="ChEBI" id="CHEBI:90598"/>
        <dbReference type="EC" id="2.1.1.77"/>
    </reaction>
</comment>
<proteinExistence type="inferred from homology"/>
<evidence type="ECO:0000256" key="4">
    <source>
        <dbReference type="ARBA" id="ARBA00022603"/>
    </source>
</evidence>
<dbReference type="GO" id="GO:0032259">
    <property type="term" value="P:methylation"/>
    <property type="evidence" value="ECO:0007669"/>
    <property type="project" value="UniProtKB-KW"/>
</dbReference>
<dbReference type="PANTHER" id="PTHR11579:SF0">
    <property type="entry name" value="PROTEIN-L-ISOASPARTATE(D-ASPARTATE) O-METHYLTRANSFERASE"/>
    <property type="match status" value="1"/>
</dbReference>
<dbReference type="EMBL" id="CANL01000022">
    <property type="protein sequence ID" value="CCM63685.1"/>
    <property type="molecule type" value="Genomic_DNA"/>
</dbReference>